<feature type="chain" id="PRO_5001818565" evidence="2">
    <location>
        <begin position="25"/>
        <end position="277"/>
    </location>
</feature>
<dbReference type="eggNOG" id="COG0834">
    <property type="taxonomic scope" value="Bacteria"/>
</dbReference>
<evidence type="ECO:0000256" key="1">
    <source>
        <dbReference type="ARBA" id="ARBA00022729"/>
    </source>
</evidence>
<sequence length="277" mass="29180">MRRSTKCVASSAAVALLVSLSACGTDIRVETPGQANGPMVTIGVPADEPGMSWYHDGSYAGFSIDVATQVAKTMGYSSKQIVFRSVEAGQRGQMLADGQVDMVLGAYPRPTDGKAVVVDDVAYTDPYLVTGEAALMRAGEERPDTLRGRVACVTEGSVAARTLAEDASGVKLERRSSFQQCMSSLLAGVSDVVAAPEPVALGLRQQTGDHYVDVVDESWHQVAFGIGVRPDQTMLVDSLNSAIALMVKDGSWQDGIDALHAQVGFDADMSANPPVQP</sequence>
<dbReference type="SMART" id="SM00062">
    <property type="entry name" value="PBPb"/>
    <property type="match status" value="1"/>
</dbReference>
<feature type="signal peptide" evidence="2">
    <location>
        <begin position="1"/>
        <end position="24"/>
    </location>
</feature>
<dbReference type="Pfam" id="PF00497">
    <property type="entry name" value="SBP_bac_3"/>
    <property type="match status" value="1"/>
</dbReference>
<feature type="domain" description="Solute-binding protein family 3/N-terminal" evidence="3">
    <location>
        <begin position="39"/>
        <end position="256"/>
    </location>
</feature>
<evidence type="ECO:0000259" key="3">
    <source>
        <dbReference type="SMART" id="SM00062"/>
    </source>
</evidence>
<keyword evidence="1 2" id="KW-0732">Signal</keyword>
<organism evidence="4 5">
    <name type="scientific">Bifidobacterium cuniculi</name>
    <dbReference type="NCBI Taxonomy" id="1688"/>
    <lineage>
        <taxon>Bacteria</taxon>
        <taxon>Bacillati</taxon>
        <taxon>Actinomycetota</taxon>
        <taxon>Actinomycetes</taxon>
        <taxon>Bifidobacteriales</taxon>
        <taxon>Bifidobacteriaceae</taxon>
        <taxon>Bifidobacterium</taxon>
    </lineage>
</organism>
<dbReference type="RefSeq" id="WP_033516603.1">
    <property type="nucleotide sequence ID" value="NZ_JGYV01000017.1"/>
</dbReference>
<dbReference type="EMBL" id="JGYV01000017">
    <property type="protein sequence ID" value="KFI60992.1"/>
    <property type="molecule type" value="Genomic_DNA"/>
</dbReference>
<dbReference type="Proteomes" id="UP000029067">
    <property type="component" value="Unassembled WGS sequence"/>
</dbReference>
<dbReference type="SUPFAM" id="SSF53850">
    <property type="entry name" value="Periplasmic binding protein-like II"/>
    <property type="match status" value="1"/>
</dbReference>
<evidence type="ECO:0000313" key="4">
    <source>
        <dbReference type="EMBL" id="KFI60992.1"/>
    </source>
</evidence>
<dbReference type="Gene3D" id="3.40.190.10">
    <property type="entry name" value="Periplasmic binding protein-like II"/>
    <property type="match status" value="2"/>
</dbReference>
<accession>A0A087AQE2</accession>
<dbReference type="PANTHER" id="PTHR35936:SF17">
    <property type="entry name" value="ARGININE-BINDING EXTRACELLULAR PROTEIN ARTP"/>
    <property type="match status" value="1"/>
</dbReference>
<dbReference type="STRING" id="1688.BCUN_0968"/>
<keyword evidence="5" id="KW-1185">Reference proteome</keyword>
<protein>
    <submittedName>
        <fullName evidence="4">ABC transporter substrate-binding protein</fullName>
    </submittedName>
</protein>
<reference evidence="4 5" key="1">
    <citation type="submission" date="2014-03" db="EMBL/GenBank/DDBJ databases">
        <title>Genomics of Bifidobacteria.</title>
        <authorList>
            <person name="Ventura M."/>
            <person name="Milani C."/>
            <person name="Lugli G.A."/>
        </authorList>
    </citation>
    <scope>NUCLEOTIDE SEQUENCE [LARGE SCALE GENOMIC DNA]</scope>
    <source>
        <strain evidence="4 5">LMG 10738</strain>
    </source>
</reference>
<evidence type="ECO:0000313" key="5">
    <source>
        <dbReference type="Proteomes" id="UP000029067"/>
    </source>
</evidence>
<gene>
    <name evidence="4" type="ORF">BCUN_0968</name>
</gene>
<dbReference type="PANTHER" id="PTHR35936">
    <property type="entry name" value="MEMBRANE-BOUND LYTIC MUREIN TRANSGLYCOSYLASE F"/>
    <property type="match status" value="1"/>
</dbReference>
<dbReference type="PROSITE" id="PS51257">
    <property type="entry name" value="PROKAR_LIPOPROTEIN"/>
    <property type="match status" value="1"/>
</dbReference>
<evidence type="ECO:0000256" key="2">
    <source>
        <dbReference type="SAM" id="SignalP"/>
    </source>
</evidence>
<name>A0A087AQE2_9BIFI</name>
<comment type="caution">
    <text evidence="4">The sequence shown here is derived from an EMBL/GenBank/DDBJ whole genome shotgun (WGS) entry which is preliminary data.</text>
</comment>
<dbReference type="OrthoDB" id="9807888at2"/>
<proteinExistence type="predicted"/>
<dbReference type="InterPro" id="IPR001638">
    <property type="entry name" value="Solute-binding_3/MltF_N"/>
</dbReference>
<dbReference type="AlphaFoldDB" id="A0A087AQE2"/>